<dbReference type="EMBL" id="BAAAPF010000083">
    <property type="protein sequence ID" value="GAA2124694.1"/>
    <property type="molecule type" value="Genomic_DNA"/>
</dbReference>
<keyword evidence="2" id="KW-1133">Transmembrane helix</keyword>
<comment type="caution">
    <text evidence="3">The sequence shown here is derived from an EMBL/GenBank/DDBJ whole genome shotgun (WGS) entry which is preliminary data.</text>
</comment>
<evidence type="ECO:0000313" key="3">
    <source>
        <dbReference type="EMBL" id="GAA2124694.1"/>
    </source>
</evidence>
<keyword evidence="4" id="KW-1185">Reference proteome</keyword>
<gene>
    <name evidence="3" type="ORF">GCM10009802_29790</name>
</gene>
<evidence type="ECO:0000313" key="4">
    <source>
        <dbReference type="Proteomes" id="UP001500443"/>
    </source>
</evidence>
<accession>A0ABN2YBS5</accession>
<feature type="transmembrane region" description="Helical" evidence="2">
    <location>
        <begin position="24"/>
        <end position="43"/>
    </location>
</feature>
<proteinExistence type="predicted"/>
<feature type="region of interest" description="Disordered" evidence="1">
    <location>
        <begin position="225"/>
        <end position="247"/>
    </location>
</feature>
<evidence type="ECO:0000256" key="2">
    <source>
        <dbReference type="SAM" id="Phobius"/>
    </source>
</evidence>
<evidence type="ECO:0000256" key="1">
    <source>
        <dbReference type="SAM" id="MobiDB-lite"/>
    </source>
</evidence>
<protein>
    <submittedName>
        <fullName evidence="3">Heavy metal transporter</fullName>
    </submittedName>
</protein>
<keyword evidence="2" id="KW-0812">Transmembrane</keyword>
<reference evidence="3 4" key="1">
    <citation type="journal article" date="2019" name="Int. J. Syst. Evol. Microbiol.">
        <title>The Global Catalogue of Microorganisms (GCM) 10K type strain sequencing project: providing services to taxonomists for standard genome sequencing and annotation.</title>
        <authorList>
            <consortium name="The Broad Institute Genomics Platform"/>
            <consortium name="The Broad Institute Genome Sequencing Center for Infectious Disease"/>
            <person name="Wu L."/>
            <person name="Ma J."/>
        </authorList>
    </citation>
    <scope>NUCLEOTIDE SEQUENCE [LARGE SCALE GENOMIC DNA]</scope>
    <source>
        <strain evidence="3 4">JCM 15481</strain>
    </source>
</reference>
<name>A0ABN2YBS5_9ACTN</name>
<sequence>MPAAVRRGRYRGRVPPSDVLRRRLLRAFVALAVLGGVGAYLLVHLNTGGGPAPRCEVRTAGEDEPYELDPEQAANAATITAVASSRRLPERAVTIALATAMQESALRNIEHGDRDSLGLFQQRPSQGWGTEEQILDPVYASGKFYEHLAEIPGYSRLPLTEAAQRVQRSGFPQAYAKHEPAAARLSAALTGRAGGAFTCTTAKGAARPGDPALLRKELKREFGDSVLPESGAGGPGGGSGDADGGGRQVLVLPAAVDGAGGAGGGGGAEDATDHGWELAHWAVAQAPRLRIAQVSFAGREWRAEDSADGWRRVGGGGAAGAASVRIVTEP</sequence>
<feature type="compositionally biased region" description="Gly residues" evidence="1">
    <location>
        <begin position="231"/>
        <end position="247"/>
    </location>
</feature>
<organism evidence="3 4">
    <name type="scientific">Streptomyces synnematoformans</name>
    <dbReference type="NCBI Taxonomy" id="415721"/>
    <lineage>
        <taxon>Bacteria</taxon>
        <taxon>Bacillati</taxon>
        <taxon>Actinomycetota</taxon>
        <taxon>Actinomycetes</taxon>
        <taxon>Kitasatosporales</taxon>
        <taxon>Streptomycetaceae</taxon>
        <taxon>Streptomyces</taxon>
    </lineage>
</organism>
<dbReference type="Proteomes" id="UP001500443">
    <property type="component" value="Unassembled WGS sequence"/>
</dbReference>
<keyword evidence="2" id="KW-0472">Membrane</keyword>